<dbReference type="EMBL" id="CP000383">
    <property type="protein sequence ID" value="ABG59439.1"/>
    <property type="molecule type" value="Genomic_DNA"/>
</dbReference>
<dbReference type="PANTHER" id="PTHR30250:SF11">
    <property type="entry name" value="O-ANTIGEN TRANSPORTER-RELATED"/>
    <property type="match status" value="1"/>
</dbReference>
<comment type="subcellular location">
    <subcellularLocation>
        <location evidence="1">Cell membrane</location>
        <topology evidence="1">Multi-pass membrane protein</topology>
    </subcellularLocation>
</comment>
<sequence>MNLTIKPINLLLENSVQNSIGHEQYGLFAALNALAFLFIVLLDLGVNQFLTKKFAAETGYAPDAFSTYFSFKFVLAAIYPFFMVAVGYLIGYHTDEIILLFLISLSYSFYQLLMYIRAKFQASQRFTIDSLASVSDKTFLIIGTLILFTWGITLSNYIELRVVVMLLSLLVFVIPAIKLYTPESFSFQWNLRAWKDIVKQTYPFALITVLFSLHDKIDQVMIERMLGEHASGLYAGAYRWMDAFMMFLWIILPMFFARFAFFKNNPADLSKIISMSQIVSGIPMIFISCFVWFYGEQLFFLLGNSTPAEIAEMTSCLKILFGAVFIHAFFAAFGTLLSATGGEYFINKMLIGSIVINVVLNVILLPWLGISGAAVATVISNIFISGSYVYFILRHKHAALDYSITVKLLLLAAITLVSFYTAHHFELVWWLASTTTGILVLFFSLALNLHKSIHTF</sequence>
<evidence type="ECO:0000256" key="4">
    <source>
        <dbReference type="ARBA" id="ARBA00022989"/>
    </source>
</evidence>
<evidence type="ECO:0000313" key="7">
    <source>
        <dbReference type="EMBL" id="ABG59439.1"/>
    </source>
</evidence>
<organism evidence="7 8">
    <name type="scientific">Cytophaga hutchinsonii (strain ATCC 33406 / DSM 1761 / CIP 103989 / NBRC 15051 / NCIMB 9469 / D465)</name>
    <dbReference type="NCBI Taxonomy" id="269798"/>
    <lineage>
        <taxon>Bacteria</taxon>
        <taxon>Pseudomonadati</taxon>
        <taxon>Bacteroidota</taxon>
        <taxon>Cytophagia</taxon>
        <taxon>Cytophagales</taxon>
        <taxon>Cytophagaceae</taxon>
        <taxon>Cytophaga</taxon>
    </lineage>
</organism>
<feature type="transmembrane region" description="Helical" evidence="6">
    <location>
        <begin position="160"/>
        <end position="180"/>
    </location>
</feature>
<feature type="transmembrane region" description="Helical" evidence="6">
    <location>
        <begin position="137"/>
        <end position="154"/>
    </location>
</feature>
<dbReference type="KEGG" id="chu:CHU_2176"/>
<feature type="transmembrane region" description="Helical" evidence="6">
    <location>
        <begin position="428"/>
        <end position="449"/>
    </location>
</feature>
<keyword evidence="3 6" id="KW-0812">Transmembrane</keyword>
<evidence type="ECO:0000256" key="5">
    <source>
        <dbReference type="ARBA" id="ARBA00023136"/>
    </source>
</evidence>
<accession>A0A6N4STA0</accession>
<evidence type="ECO:0000256" key="2">
    <source>
        <dbReference type="ARBA" id="ARBA00022475"/>
    </source>
</evidence>
<evidence type="ECO:0000256" key="6">
    <source>
        <dbReference type="SAM" id="Phobius"/>
    </source>
</evidence>
<dbReference type="InterPro" id="IPR050833">
    <property type="entry name" value="Poly_Biosynth_Transport"/>
</dbReference>
<dbReference type="InterPro" id="IPR002797">
    <property type="entry name" value="Polysacc_synth"/>
</dbReference>
<keyword evidence="4 6" id="KW-1133">Transmembrane helix</keyword>
<name>A0A6N4STA0_CYTH3</name>
<feature type="transmembrane region" description="Helical" evidence="6">
    <location>
        <begin position="67"/>
        <end position="91"/>
    </location>
</feature>
<protein>
    <submittedName>
        <fullName evidence="7">Uncharacterized protein</fullName>
    </submittedName>
</protein>
<feature type="transmembrane region" description="Helical" evidence="6">
    <location>
        <begin position="319"/>
        <end position="337"/>
    </location>
</feature>
<feature type="transmembrane region" description="Helical" evidence="6">
    <location>
        <begin position="97"/>
        <end position="116"/>
    </location>
</feature>
<feature type="transmembrane region" description="Helical" evidence="6">
    <location>
        <begin position="25"/>
        <end position="46"/>
    </location>
</feature>
<evidence type="ECO:0000256" key="3">
    <source>
        <dbReference type="ARBA" id="ARBA00022692"/>
    </source>
</evidence>
<dbReference type="Proteomes" id="UP000001822">
    <property type="component" value="Chromosome"/>
</dbReference>
<feature type="transmembrane region" description="Helical" evidence="6">
    <location>
        <begin position="273"/>
        <end position="295"/>
    </location>
</feature>
<evidence type="ECO:0000313" key="8">
    <source>
        <dbReference type="Proteomes" id="UP000001822"/>
    </source>
</evidence>
<feature type="transmembrane region" description="Helical" evidence="6">
    <location>
        <begin position="374"/>
        <end position="393"/>
    </location>
</feature>
<dbReference type="PANTHER" id="PTHR30250">
    <property type="entry name" value="PST FAMILY PREDICTED COLANIC ACID TRANSPORTER"/>
    <property type="match status" value="1"/>
</dbReference>
<feature type="transmembrane region" description="Helical" evidence="6">
    <location>
        <begin position="237"/>
        <end position="261"/>
    </location>
</feature>
<feature type="transmembrane region" description="Helical" evidence="6">
    <location>
        <begin position="405"/>
        <end position="422"/>
    </location>
</feature>
<dbReference type="Pfam" id="PF01943">
    <property type="entry name" value="Polysacc_synt"/>
    <property type="match status" value="1"/>
</dbReference>
<keyword evidence="8" id="KW-1185">Reference proteome</keyword>
<proteinExistence type="predicted"/>
<dbReference type="GO" id="GO:0005886">
    <property type="term" value="C:plasma membrane"/>
    <property type="evidence" value="ECO:0007669"/>
    <property type="project" value="UniProtKB-SubCell"/>
</dbReference>
<gene>
    <name evidence="7" type="ordered locus">CHU_2176</name>
</gene>
<dbReference type="AlphaFoldDB" id="A0A6N4STA0"/>
<reference evidence="7 8" key="1">
    <citation type="journal article" date="2007" name="Appl. Environ. Microbiol.">
        <title>Genome sequence of the cellulolytic gliding bacterium Cytophaga hutchinsonii.</title>
        <authorList>
            <person name="Xie G."/>
            <person name="Bruce D.C."/>
            <person name="Challacombe J.F."/>
            <person name="Chertkov O."/>
            <person name="Detter J.C."/>
            <person name="Gilna P."/>
            <person name="Han C.S."/>
            <person name="Lucas S."/>
            <person name="Misra M."/>
            <person name="Myers G.L."/>
            <person name="Richardson P."/>
            <person name="Tapia R."/>
            <person name="Thayer N."/>
            <person name="Thompson L.S."/>
            <person name="Brettin T.S."/>
            <person name="Henrissat B."/>
            <person name="Wilson D.B."/>
            <person name="McBride M.J."/>
        </authorList>
    </citation>
    <scope>NUCLEOTIDE SEQUENCE [LARGE SCALE GENOMIC DNA]</scope>
    <source>
        <strain evidence="8">ATCC 33406 / DSM 1761 / CIP 103989 / NBRC 15051 / NCIMB 9469 / D465</strain>
    </source>
</reference>
<evidence type="ECO:0000256" key="1">
    <source>
        <dbReference type="ARBA" id="ARBA00004651"/>
    </source>
</evidence>
<keyword evidence="5 6" id="KW-0472">Membrane</keyword>
<feature type="transmembrane region" description="Helical" evidence="6">
    <location>
        <begin position="349"/>
        <end position="368"/>
    </location>
</feature>
<keyword evidence="2" id="KW-1003">Cell membrane</keyword>